<name>A0AAW3F5W7_BURGA</name>
<evidence type="ECO:0000313" key="1">
    <source>
        <dbReference type="EMBL" id="KGC15220.1"/>
    </source>
</evidence>
<evidence type="ECO:0000313" key="2">
    <source>
        <dbReference type="Proteomes" id="UP000029590"/>
    </source>
</evidence>
<protein>
    <submittedName>
        <fullName evidence="1">Uncharacterized protein</fullName>
    </submittedName>
</protein>
<reference evidence="1 2" key="1">
    <citation type="submission" date="2014-04" db="EMBL/GenBank/DDBJ databases">
        <authorList>
            <person name="Bishop-Lilly K.A."/>
            <person name="Broomall S.M."/>
            <person name="Chain P.S."/>
            <person name="Chertkov O."/>
            <person name="Coyne S.R."/>
            <person name="Daligault H.E."/>
            <person name="Davenport K.W."/>
            <person name="Erkkila T."/>
            <person name="Frey K.G."/>
            <person name="Gibbons H.S."/>
            <person name="Gu W."/>
            <person name="Jaissle J."/>
            <person name="Johnson S.L."/>
            <person name="Koroleva G.I."/>
            <person name="Ladner J.T."/>
            <person name="Lo C.-C."/>
            <person name="Minogue T.D."/>
            <person name="Munk C."/>
            <person name="Palacios G.F."/>
            <person name="Redden C.L."/>
            <person name="Rosenzweig C.N."/>
            <person name="Scholz M.B."/>
            <person name="Teshima H."/>
            <person name="Xu Y."/>
        </authorList>
    </citation>
    <scope>NUCLEOTIDE SEQUENCE [LARGE SCALE GENOMIC DNA]</scope>
    <source>
        <strain evidence="2">gladioli</strain>
    </source>
</reference>
<dbReference type="EMBL" id="JPGG01000016">
    <property type="protein sequence ID" value="KGC15220.1"/>
    <property type="molecule type" value="Genomic_DNA"/>
</dbReference>
<dbReference type="RefSeq" id="WP_036056617.1">
    <property type="nucleotide sequence ID" value="NZ_CADEPX010000002.1"/>
</dbReference>
<sequence length="280" mass="29636">MSYPTIPSTIAVRLNYQDGMFLTAQNMGTEQDYFSNWIRLQNRYLYTPGVLDGLVPSKQDDTVQVTEGTGFDADGDFLVFPGDSNNVLPAASGLGNPYGVFLSYPDAAPDKNSVTYDEAAVLKNAKLDDKSTSMILLAKVTLEDNTTRIKTVEDVRVGVTSRLPVVLKPEPNLASAGMTAPDMSGVRYGTATVDVSELSQPGKSLAVTVDYLADGGQAFSQPPVAVHTNVVGSTPYAINVTAIGTSSFEMLVTAVLTRTDTTPATQVNWLALPASPAAGA</sequence>
<dbReference type="KEGG" id="bgo:BM43_4888"/>
<proteinExistence type="predicted"/>
<accession>A0AAW3F5W7</accession>
<comment type="caution">
    <text evidence="1">The sequence shown here is derived from an EMBL/GenBank/DDBJ whole genome shotgun (WGS) entry which is preliminary data.</text>
</comment>
<dbReference type="AlphaFoldDB" id="A0AAW3F5W7"/>
<organism evidence="1 2">
    <name type="scientific">Burkholderia gladioli</name>
    <name type="common">Pseudomonas marginata</name>
    <name type="synonym">Phytomonas marginata</name>
    <dbReference type="NCBI Taxonomy" id="28095"/>
    <lineage>
        <taxon>Bacteria</taxon>
        <taxon>Pseudomonadati</taxon>
        <taxon>Pseudomonadota</taxon>
        <taxon>Betaproteobacteria</taxon>
        <taxon>Burkholderiales</taxon>
        <taxon>Burkholderiaceae</taxon>
        <taxon>Burkholderia</taxon>
    </lineage>
</organism>
<gene>
    <name evidence="1" type="ORF">DM48_2878</name>
</gene>
<dbReference type="Proteomes" id="UP000029590">
    <property type="component" value="Unassembled WGS sequence"/>
</dbReference>